<evidence type="ECO:0000259" key="5">
    <source>
        <dbReference type="Pfam" id="PF00150"/>
    </source>
</evidence>
<evidence type="ECO:0000256" key="2">
    <source>
        <dbReference type="ARBA" id="ARBA00023295"/>
    </source>
</evidence>
<comment type="similarity">
    <text evidence="3">Belongs to the glycosyl hydrolase 5 (cellulase A) family.</text>
</comment>
<gene>
    <name evidence="6" type="ORF">C5O23_04960</name>
</gene>
<dbReference type="RefSeq" id="WP_107031838.1">
    <property type="nucleotide sequence ID" value="NZ_CAOLBL010000016.1"/>
</dbReference>
<dbReference type="PROSITE" id="PS00659">
    <property type="entry name" value="GLYCOSYL_HYDROL_F5"/>
    <property type="match status" value="1"/>
</dbReference>
<keyword evidence="2 3" id="KW-0326">Glycosidase</keyword>
<dbReference type="EMBL" id="PUEC01000008">
    <property type="protein sequence ID" value="PWB02988.1"/>
    <property type="molecule type" value="Genomic_DNA"/>
</dbReference>
<comment type="caution">
    <text evidence="6">The sequence shown here is derived from an EMBL/GenBank/DDBJ whole genome shotgun (WGS) entry which is preliminary data.</text>
</comment>
<dbReference type="Gene3D" id="3.20.20.80">
    <property type="entry name" value="Glycosidases"/>
    <property type="match status" value="1"/>
</dbReference>
<keyword evidence="1 3" id="KW-0378">Hydrolase</keyword>
<sequence length="338" mass="37414">MKTLFTTFISAVVLSALVGCGGTAAKSESTDNDSTSAFVSPLHVSGTALLNQAGDTMVLNGPSLGWHCNWGRFYNEGTVRALKENWGANITRAAIGAHPSGDCVNGYSLDSVNAVNLAMKVIDAAIANDMYIICDWHSHNNTLEDAKKFFTVITEKYGDTPNILYEIWNEPLDIPWQEIKNYAEEVIPVIRKNAPNAVVIVGTPKWDQDVDIAAEDPVDAPNLLYSLHYYAGTHKDWNREKAQKALDAGLPLIISECGSMDHTGDGPIDYESWQQWMDFADRNNISVLMWDIADKNETCSMISASASDNGLEWKEEDLKEWAKLARKTVGERNSRYSK</sequence>
<keyword evidence="4" id="KW-0732">Signal</keyword>
<evidence type="ECO:0000313" key="6">
    <source>
        <dbReference type="EMBL" id="PWB02988.1"/>
    </source>
</evidence>
<name>A0A2V1IRX9_9BACT</name>
<feature type="signal peptide" evidence="4">
    <location>
        <begin position="1"/>
        <end position="25"/>
    </location>
</feature>
<dbReference type="AlphaFoldDB" id="A0A2V1IRX9"/>
<evidence type="ECO:0000256" key="1">
    <source>
        <dbReference type="ARBA" id="ARBA00022801"/>
    </source>
</evidence>
<dbReference type="PANTHER" id="PTHR34142:SF1">
    <property type="entry name" value="GLYCOSIDE HYDROLASE FAMILY 5 DOMAIN-CONTAINING PROTEIN"/>
    <property type="match status" value="1"/>
</dbReference>
<dbReference type="Proteomes" id="UP000244905">
    <property type="component" value="Unassembled WGS sequence"/>
</dbReference>
<proteinExistence type="inferred from homology"/>
<feature type="chain" id="PRO_5016139198" evidence="4">
    <location>
        <begin position="26"/>
        <end position="338"/>
    </location>
</feature>
<dbReference type="GO" id="GO:0004553">
    <property type="term" value="F:hydrolase activity, hydrolyzing O-glycosyl compounds"/>
    <property type="evidence" value="ECO:0007669"/>
    <property type="project" value="InterPro"/>
</dbReference>
<dbReference type="GO" id="GO:0000272">
    <property type="term" value="P:polysaccharide catabolic process"/>
    <property type="evidence" value="ECO:0007669"/>
    <property type="project" value="InterPro"/>
</dbReference>
<feature type="domain" description="Glycoside hydrolase family 5" evidence="5">
    <location>
        <begin position="54"/>
        <end position="295"/>
    </location>
</feature>
<dbReference type="PROSITE" id="PS51257">
    <property type="entry name" value="PROKAR_LIPOPROTEIN"/>
    <property type="match status" value="1"/>
</dbReference>
<dbReference type="InterPro" id="IPR017853">
    <property type="entry name" value="GH"/>
</dbReference>
<organism evidence="6 7">
    <name type="scientific">Duncaniella muris</name>
    <dbReference type="NCBI Taxonomy" id="2094150"/>
    <lineage>
        <taxon>Bacteria</taxon>
        <taxon>Pseudomonadati</taxon>
        <taxon>Bacteroidota</taxon>
        <taxon>Bacteroidia</taxon>
        <taxon>Bacteroidales</taxon>
        <taxon>Muribaculaceae</taxon>
        <taxon>Duncaniella</taxon>
    </lineage>
</organism>
<dbReference type="GeneID" id="82525693"/>
<evidence type="ECO:0000313" key="7">
    <source>
        <dbReference type="Proteomes" id="UP000244905"/>
    </source>
</evidence>
<keyword evidence="7" id="KW-1185">Reference proteome</keyword>
<dbReference type="Pfam" id="PF00150">
    <property type="entry name" value="Cellulase"/>
    <property type="match status" value="1"/>
</dbReference>
<dbReference type="PANTHER" id="PTHR34142">
    <property type="entry name" value="ENDO-BETA-1,4-GLUCANASE A"/>
    <property type="match status" value="1"/>
</dbReference>
<evidence type="ECO:0000256" key="4">
    <source>
        <dbReference type="SAM" id="SignalP"/>
    </source>
</evidence>
<evidence type="ECO:0000256" key="3">
    <source>
        <dbReference type="RuleBase" id="RU361153"/>
    </source>
</evidence>
<reference evidence="7" key="1">
    <citation type="submission" date="2018-02" db="EMBL/GenBank/DDBJ databases">
        <authorList>
            <person name="Clavel T."/>
            <person name="Strowig T."/>
        </authorList>
    </citation>
    <scope>NUCLEOTIDE SEQUENCE [LARGE SCALE GENOMIC DNA]</scope>
    <source>
        <strain evidence="7">DSM 103720</strain>
    </source>
</reference>
<dbReference type="InterPro" id="IPR018087">
    <property type="entry name" value="Glyco_hydro_5_CS"/>
</dbReference>
<accession>A0A2V1IRX9</accession>
<protein>
    <submittedName>
        <fullName evidence="6">Glycosyl hydrolase family 5</fullName>
    </submittedName>
</protein>
<dbReference type="SUPFAM" id="SSF51445">
    <property type="entry name" value="(Trans)glycosidases"/>
    <property type="match status" value="1"/>
</dbReference>
<dbReference type="InterPro" id="IPR001547">
    <property type="entry name" value="Glyco_hydro_5"/>
</dbReference>